<sequence length="88" mass="10231">IPPPIPSFRNKQWGCTFKIKHYLPLFVFTTPFTHLIFLSFPPLVGFVDENQSQRVIACFSLFAMENGGRTIRKRGTNGRKMRWTKNPC</sequence>
<keyword evidence="1" id="KW-0812">Transmembrane</keyword>
<protein>
    <submittedName>
        <fullName evidence="2">Uncharacterized protein</fullName>
    </submittedName>
</protein>
<dbReference type="EnsemblMetazoa" id="AMIN014205-RA">
    <property type="protein sequence ID" value="AMIN014205-PA"/>
    <property type="gene ID" value="AMIN014205"/>
</dbReference>
<organism evidence="2 3">
    <name type="scientific">Anopheles minimus</name>
    <dbReference type="NCBI Taxonomy" id="112268"/>
    <lineage>
        <taxon>Eukaryota</taxon>
        <taxon>Metazoa</taxon>
        <taxon>Ecdysozoa</taxon>
        <taxon>Arthropoda</taxon>
        <taxon>Hexapoda</taxon>
        <taxon>Insecta</taxon>
        <taxon>Pterygota</taxon>
        <taxon>Neoptera</taxon>
        <taxon>Endopterygota</taxon>
        <taxon>Diptera</taxon>
        <taxon>Nematocera</taxon>
        <taxon>Culicoidea</taxon>
        <taxon>Culicidae</taxon>
        <taxon>Anophelinae</taxon>
        <taxon>Anopheles</taxon>
    </lineage>
</organism>
<reference evidence="3" key="1">
    <citation type="submission" date="2013-03" db="EMBL/GenBank/DDBJ databases">
        <title>The Genome Sequence of Anopheles minimus MINIMUS1.</title>
        <authorList>
            <consortium name="The Broad Institute Genomics Platform"/>
            <person name="Neafsey D.E."/>
            <person name="Walton C."/>
            <person name="Walker B."/>
            <person name="Young S.K."/>
            <person name="Zeng Q."/>
            <person name="Gargeya S."/>
            <person name="Fitzgerald M."/>
            <person name="Haas B."/>
            <person name="Abouelleil A."/>
            <person name="Allen A.W."/>
            <person name="Alvarado L."/>
            <person name="Arachchi H.M."/>
            <person name="Berlin A.M."/>
            <person name="Chapman S.B."/>
            <person name="Gainer-Dewar J."/>
            <person name="Goldberg J."/>
            <person name="Griggs A."/>
            <person name="Gujja S."/>
            <person name="Hansen M."/>
            <person name="Howarth C."/>
            <person name="Imamovic A."/>
            <person name="Ireland A."/>
            <person name="Larimer J."/>
            <person name="McCowan C."/>
            <person name="Murphy C."/>
            <person name="Pearson M."/>
            <person name="Poon T.W."/>
            <person name="Priest M."/>
            <person name="Roberts A."/>
            <person name="Saif S."/>
            <person name="Shea T."/>
            <person name="Sisk P."/>
            <person name="Sykes S."/>
            <person name="Wortman J."/>
            <person name="Nusbaum C."/>
            <person name="Birren B."/>
        </authorList>
    </citation>
    <scope>NUCLEOTIDE SEQUENCE [LARGE SCALE GENOMIC DNA]</scope>
    <source>
        <strain evidence="3">MINIMUS1</strain>
    </source>
</reference>
<dbReference type="AlphaFoldDB" id="A0A182WNA9"/>
<accession>A0A182WNA9</accession>
<evidence type="ECO:0000256" key="1">
    <source>
        <dbReference type="SAM" id="Phobius"/>
    </source>
</evidence>
<reference evidence="2" key="2">
    <citation type="submission" date="2020-05" db="UniProtKB">
        <authorList>
            <consortium name="EnsemblMetazoa"/>
        </authorList>
    </citation>
    <scope>IDENTIFICATION</scope>
    <source>
        <strain evidence="2">MINIMUS1</strain>
    </source>
</reference>
<dbReference type="Proteomes" id="UP000075920">
    <property type="component" value="Unassembled WGS sequence"/>
</dbReference>
<keyword evidence="1" id="KW-0472">Membrane</keyword>
<evidence type="ECO:0000313" key="3">
    <source>
        <dbReference type="Proteomes" id="UP000075920"/>
    </source>
</evidence>
<name>A0A182WNA9_9DIPT</name>
<dbReference type="VEuPathDB" id="VectorBase:AMIN014205"/>
<keyword evidence="1" id="KW-1133">Transmembrane helix</keyword>
<proteinExistence type="predicted"/>
<feature type="transmembrane region" description="Helical" evidence="1">
    <location>
        <begin position="21"/>
        <end position="40"/>
    </location>
</feature>
<evidence type="ECO:0000313" key="2">
    <source>
        <dbReference type="EnsemblMetazoa" id="AMIN014205-PA"/>
    </source>
</evidence>
<keyword evidence="3" id="KW-1185">Reference proteome</keyword>